<dbReference type="Proteomes" id="UP001374803">
    <property type="component" value="Chromosome"/>
</dbReference>
<feature type="region of interest" description="Disordered" evidence="1">
    <location>
        <begin position="128"/>
        <end position="193"/>
    </location>
</feature>
<evidence type="ECO:0000256" key="1">
    <source>
        <dbReference type="SAM" id="MobiDB-lite"/>
    </source>
</evidence>
<protein>
    <submittedName>
        <fullName evidence="2">Uncharacterized protein</fullName>
    </submittedName>
</protein>
<feature type="compositionally biased region" description="Basic and acidic residues" evidence="1">
    <location>
        <begin position="164"/>
        <end position="180"/>
    </location>
</feature>
<keyword evidence="3" id="KW-1185">Reference proteome</keyword>
<evidence type="ECO:0000313" key="3">
    <source>
        <dbReference type="Proteomes" id="UP001374803"/>
    </source>
</evidence>
<evidence type="ECO:0000313" key="2">
    <source>
        <dbReference type="EMBL" id="WXB03880.1"/>
    </source>
</evidence>
<reference evidence="2" key="1">
    <citation type="submission" date="2021-12" db="EMBL/GenBank/DDBJ databases">
        <title>Discovery of the Pendulisporaceae a myxobacterial family with distinct sporulation behavior and unique specialized metabolism.</title>
        <authorList>
            <person name="Garcia R."/>
            <person name="Popoff A."/>
            <person name="Bader C.D."/>
            <person name="Loehr J."/>
            <person name="Walesch S."/>
            <person name="Walt C."/>
            <person name="Boldt J."/>
            <person name="Bunk B."/>
            <person name="Haeckl F.J.F.P.J."/>
            <person name="Gunesch A.P."/>
            <person name="Birkelbach J."/>
            <person name="Nuebel U."/>
            <person name="Pietschmann T."/>
            <person name="Bach T."/>
            <person name="Mueller R."/>
        </authorList>
    </citation>
    <scope>NUCLEOTIDE SEQUENCE</scope>
    <source>
        <strain evidence="2">MSr11367</strain>
    </source>
</reference>
<dbReference type="RefSeq" id="WP_394833515.1">
    <property type="nucleotide sequence ID" value="NZ_CP089929.1"/>
</dbReference>
<dbReference type="EMBL" id="CP089983">
    <property type="protein sequence ID" value="WXB03880.1"/>
    <property type="molecule type" value="Genomic_DNA"/>
</dbReference>
<organism evidence="2 3">
    <name type="scientific">Pendulispora rubella</name>
    <dbReference type="NCBI Taxonomy" id="2741070"/>
    <lineage>
        <taxon>Bacteria</taxon>
        <taxon>Pseudomonadati</taxon>
        <taxon>Myxococcota</taxon>
        <taxon>Myxococcia</taxon>
        <taxon>Myxococcales</taxon>
        <taxon>Sorangiineae</taxon>
        <taxon>Pendulisporaceae</taxon>
        <taxon>Pendulispora</taxon>
    </lineage>
</organism>
<accession>A0ABZ2L0M9</accession>
<sequence>MAVLATAFALACGVRAFGAEPDARPVIVIVEGDAGAWSSELRAAIARELHTEAVAPDDPKARDARGTVTLSLSTANEELVVRYRPVQGSEISRRVRVPEDRPRVVRASALLTGNLVRNEAEEILAAARRRGAPGTDAASSSDPNTLPLPSPAEGAETASTAEVPKTEVPKTEVPKTEEKAASQPEPPKARDERPCLKLRASAPFHPIVFSVFPPIATNFRAPKTRTPLALNLLYSDVGHIQGADIGLASHVDCDVQGAQVQLAVADTGGNVKGVQIAGAWASTRETVMGLQGAIGATRAMRIEGAQVALVGAAGDVRGVQLGLVTYARSVEGVQAGFVNIASNVDGGVQLGLVNVGRKLKGVNIGLVTIAEELDGPSFSLIQIAKNGYVRPIVWAGSSTYLNVNVGVRFDTRWTYGQVSIGYVEGSGFDDVAQSNLFGVHVLKPDEPGFLMDFEIGNQFRTGQNDEEDKNRGLVHAIAGWRIAKRLAFFAGMGIVYSQRKKDDFVGPDVIAGAIF</sequence>
<gene>
    <name evidence="2" type="ORF">LVJ94_44110</name>
</gene>
<proteinExistence type="predicted"/>
<name>A0ABZ2L0M9_9BACT</name>